<dbReference type="Proteomes" id="UP001060085">
    <property type="component" value="Linkage Group LG02"/>
</dbReference>
<evidence type="ECO:0000313" key="1">
    <source>
        <dbReference type="EMBL" id="KAI5675987.1"/>
    </source>
</evidence>
<accession>A0ACC0BTT0</accession>
<comment type="caution">
    <text evidence="1">The sequence shown here is derived from an EMBL/GenBank/DDBJ whole genome shotgun (WGS) entry which is preliminary data.</text>
</comment>
<name>A0ACC0BTT0_CATRO</name>
<dbReference type="EMBL" id="CM044702">
    <property type="protein sequence ID" value="KAI5675987.1"/>
    <property type="molecule type" value="Genomic_DNA"/>
</dbReference>
<protein>
    <submittedName>
        <fullName evidence="1">Uncharacterized protein</fullName>
    </submittedName>
</protein>
<organism evidence="1 2">
    <name type="scientific">Catharanthus roseus</name>
    <name type="common">Madagascar periwinkle</name>
    <name type="synonym">Vinca rosea</name>
    <dbReference type="NCBI Taxonomy" id="4058"/>
    <lineage>
        <taxon>Eukaryota</taxon>
        <taxon>Viridiplantae</taxon>
        <taxon>Streptophyta</taxon>
        <taxon>Embryophyta</taxon>
        <taxon>Tracheophyta</taxon>
        <taxon>Spermatophyta</taxon>
        <taxon>Magnoliopsida</taxon>
        <taxon>eudicotyledons</taxon>
        <taxon>Gunneridae</taxon>
        <taxon>Pentapetalae</taxon>
        <taxon>asterids</taxon>
        <taxon>lamiids</taxon>
        <taxon>Gentianales</taxon>
        <taxon>Apocynaceae</taxon>
        <taxon>Rauvolfioideae</taxon>
        <taxon>Vinceae</taxon>
        <taxon>Catharanthinae</taxon>
        <taxon>Catharanthus</taxon>
    </lineage>
</organism>
<gene>
    <name evidence="1" type="ORF">M9H77_06937</name>
</gene>
<sequence length="151" mass="16966">MWRYLRIMNVFCGNGSYRDEPMVERSNLDDTSLVKLNIVGFTFEFDRNSLQHVCTIHQREEGDLLRSSKAKEKIFKTTKEEDGVNPTAGGRYTLRSMVGQGLPSRIGLAKIFKKGKGGSYHIVVNLSSIAEIVSTLCTPAIFVFDRCPSQV</sequence>
<reference evidence="2" key="1">
    <citation type="journal article" date="2023" name="Nat. Plants">
        <title>Single-cell RNA sequencing provides a high-resolution roadmap for understanding the multicellular compartmentation of specialized metabolism.</title>
        <authorList>
            <person name="Sun S."/>
            <person name="Shen X."/>
            <person name="Li Y."/>
            <person name="Li Y."/>
            <person name="Wang S."/>
            <person name="Li R."/>
            <person name="Zhang H."/>
            <person name="Shen G."/>
            <person name="Guo B."/>
            <person name="Wei J."/>
            <person name="Xu J."/>
            <person name="St-Pierre B."/>
            <person name="Chen S."/>
            <person name="Sun C."/>
        </authorList>
    </citation>
    <scope>NUCLEOTIDE SEQUENCE [LARGE SCALE GENOMIC DNA]</scope>
</reference>
<keyword evidence="2" id="KW-1185">Reference proteome</keyword>
<proteinExistence type="predicted"/>
<evidence type="ECO:0000313" key="2">
    <source>
        <dbReference type="Proteomes" id="UP001060085"/>
    </source>
</evidence>